<reference evidence="2 3" key="1">
    <citation type="submission" date="2023-02" db="EMBL/GenBank/DDBJ databases">
        <title>Genome sequence of Paenibacillus kyungheensis KACC 18744.</title>
        <authorList>
            <person name="Kim S."/>
            <person name="Heo J."/>
            <person name="Kwon S.-W."/>
        </authorList>
    </citation>
    <scope>NUCLEOTIDE SEQUENCE [LARGE SCALE GENOMIC DNA]</scope>
    <source>
        <strain evidence="2 3">KACC 18744</strain>
    </source>
</reference>
<dbReference type="KEGG" id="pka:PQ456_14490"/>
<dbReference type="RefSeq" id="WP_273612932.1">
    <property type="nucleotide sequence ID" value="NZ_CP117416.1"/>
</dbReference>
<accession>A0AAX3LWW6</accession>
<evidence type="ECO:0000313" key="2">
    <source>
        <dbReference type="EMBL" id="WCT54407.1"/>
    </source>
</evidence>
<organism evidence="2 3">
    <name type="scientific">Paenibacillus kyungheensis</name>
    <dbReference type="NCBI Taxonomy" id="1452732"/>
    <lineage>
        <taxon>Bacteria</taxon>
        <taxon>Bacillati</taxon>
        <taxon>Bacillota</taxon>
        <taxon>Bacilli</taxon>
        <taxon>Bacillales</taxon>
        <taxon>Paenibacillaceae</taxon>
        <taxon>Paenibacillus</taxon>
    </lineage>
</organism>
<dbReference type="EMBL" id="CP117416">
    <property type="protein sequence ID" value="WCT54407.1"/>
    <property type="molecule type" value="Genomic_DNA"/>
</dbReference>
<evidence type="ECO:0000313" key="3">
    <source>
        <dbReference type="Proteomes" id="UP001220509"/>
    </source>
</evidence>
<keyword evidence="3" id="KW-1185">Reference proteome</keyword>
<dbReference type="Proteomes" id="UP001220509">
    <property type="component" value="Chromosome"/>
</dbReference>
<name>A0AAX3LWW6_9BACL</name>
<keyword evidence="1" id="KW-0732">Signal</keyword>
<dbReference type="AlphaFoldDB" id="A0AAX3LWW6"/>
<sequence>MKKTWVTLGLTTVTALALVVPFHSSAYAATSTATQETTPSSIDSQNIDLNFDLVLQKGNSVVKSSTFPSYKDLVSATADLTLRSDERIVLSYEGYDVVKKKWVPVNVNIYDYSYNSDISLAPDPNADGGRGAVQFRFVIAGFNIQQTSHQKISVHYFAS</sequence>
<feature type="signal peptide" evidence="1">
    <location>
        <begin position="1"/>
        <end position="28"/>
    </location>
</feature>
<feature type="chain" id="PRO_5043982430" evidence="1">
    <location>
        <begin position="29"/>
        <end position="159"/>
    </location>
</feature>
<evidence type="ECO:0000256" key="1">
    <source>
        <dbReference type="SAM" id="SignalP"/>
    </source>
</evidence>
<gene>
    <name evidence="2" type="ORF">PQ456_14490</name>
</gene>
<proteinExistence type="predicted"/>
<protein>
    <submittedName>
        <fullName evidence="2">Uncharacterized protein</fullName>
    </submittedName>
</protein>